<dbReference type="PANTHER" id="PTHR24148:SF64">
    <property type="entry name" value="HETEROKARYON INCOMPATIBILITY DOMAIN-CONTAINING PROTEIN"/>
    <property type="match status" value="1"/>
</dbReference>
<evidence type="ECO:0000259" key="1">
    <source>
        <dbReference type="Pfam" id="PF06985"/>
    </source>
</evidence>
<dbReference type="InterPro" id="IPR010730">
    <property type="entry name" value="HET"/>
</dbReference>
<dbReference type="EMBL" id="KN837219">
    <property type="protein sequence ID" value="KIJ32955.1"/>
    <property type="molecule type" value="Genomic_DNA"/>
</dbReference>
<organism evidence="2 3">
    <name type="scientific">Sphaerobolus stellatus (strain SS14)</name>
    <dbReference type="NCBI Taxonomy" id="990650"/>
    <lineage>
        <taxon>Eukaryota</taxon>
        <taxon>Fungi</taxon>
        <taxon>Dikarya</taxon>
        <taxon>Basidiomycota</taxon>
        <taxon>Agaricomycotina</taxon>
        <taxon>Agaricomycetes</taxon>
        <taxon>Phallomycetidae</taxon>
        <taxon>Geastrales</taxon>
        <taxon>Sphaerobolaceae</taxon>
        <taxon>Sphaerobolus</taxon>
    </lineage>
</organism>
<name>A0A0C9V658_SPHS4</name>
<proteinExistence type="predicted"/>
<sequence length="594" mass="66105">MSSRESPKVIFEMTLAEVRGKVLDMSDVTPCRLRFIDCRAFIDDHILQIVEVTDLRAEAFSAISYVWKGNPPPSPSLDRKSDAGSFAVKGAEDGDMISIDVLRCACIASLLSDEEDEVDEENGRQLSPTRFPNPRLRKARYIWLDRVCIMQTSKQDKNWQITQMFELYRRCTQCLVLPGGIQRLVPLDEETLWIHRAWTLQEALAPGSALALFAWKWGAGEISNPGGDRGINLQIVVPKLCAVSQLGALITACICGKLTFKRVISGQKHPPVQKGKHGWIVPVKILGAKTPNLVSLNAALNSTAETRERGIWQSVFGRTSSRPVDMVFSIMGLFGVLLDPSGFDVNDRTGATIALAQAILRKGGSASWIGLATRAAPFPEISTFPEFPKTSVGGKAMLLRSFDEPVEAISMLDDDTWLPMEYESSIGSRESEEQNEVQIIRGEMDDDGYLTFMHKASAVIPVATDKRQSTNTAGYAQTTDGQLWEFLDAVDIHSIEYPKTAAIILGMYVRLYEDVEDDDSEESDSDVGSDFDPSELVKFMLITEHAPDKFHVVSYFVMHDTDNMWTRRTKNWREYTFSVGGPVIRTISKVSNGL</sequence>
<dbReference type="Pfam" id="PF06985">
    <property type="entry name" value="HET"/>
    <property type="match status" value="1"/>
</dbReference>
<keyword evidence="3" id="KW-1185">Reference proteome</keyword>
<gene>
    <name evidence="2" type="ORF">M422DRAFT_783293</name>
</gene>
<dbReference type="OrthoDB" id="2817418at2759"/>
<dbReference type="Proteomes" id="UP000054279">
    <property type="component" value="Unassembled WGS sequence"/>
</dbReference>
<accession>A0A0C9V658</accession>
<protein>
    <submittedName>
        <fullName evidence="2">Unplaced genomic scaffold SPHSTscaffold_144, whole genome shotgun sequence</fullName>
    </submittedName>
</protein>
<dbReference type="AlphaFoldDB" id="A0A0C9V658"/>
<reference evidence="2 3" key="1">
    <citation type="submission" date="2014-06" db="EMBL/GenBank/DDBJ databases">
        <title>Evolutionary Origins and Diversification of the Mycorrhizal Mutualists.</title>
        <authorList>
            <consortium name="DOE Joint Genome Institute"/>
            <consortium name="Mycorrhizal Genomics Consortium"/>
            <person name="Kohler A."/>
            <person name="Kuo A."/>
            <person name="Nagy L.G."/>
            <person name="Floudas D."/>
            <person name="Copeland A."/>
            <person name="Barry K.W."/>
            <person name="Cichocki N."/>
            <person name="Veneault-Fourrey C."/>
            <person name="LaButti K."/>
            <person name="Lindquist E.A."/>
            <person name="Lipzen A."/>
            <person name="Lundell T."/>
            <person name="Morin E."/>
            <person name="Murat C."/>
            <person name="Riley R."/>
            <person name="Ohm R."/>
            <person name="Sun H."/>
            <person name="Tunlid A."/>
            <person name="Henrissat B."/>
            <person name="Grigoriev I.V."/>
            <person name="Hibbett D.S."/>
            <person name="Martin F."/>
        </authorList>
    </citation>
    <scope>NUCLEOTIDE SEQUENCE [LARGE SCALE GENOMIC DNA]</scope>
    <source>
        <strain evidence="2 3">SS14</strain>
    </source>
</reference>
<feature type="domain" description="Heterokaryon incompatibility" evidence="1">
    <location>
        <begin position="61"/>
        <end position="177"/>
    </location>
</feature>
<evidence type="ECO:0000313" key="2">
    <source>
        <dbReference type="EMBL" id="KIJ32955.1"/>
    </source>
</evidence>
<evidence type="ECO:0000313" key="3">
    <source>
        <dbReference type="Proteomes" id="UP000054279"/>
    </source>
</evidence>
<dbReference type="HOGENOM" id="CLU_020536_0_0_1"/>
<dbReference type="PANTHER" id="PTHR24148">
    <property type="entry name" value="ANKYRIN REPEAT DOMAIN-CONTAINING PROTEIN 39 HOMOLOG-RELATED"/>
    <property type="match status" value="1"/>
</dbReference>
<dbReference type="InterPro" id="IPR052895">
    <property type="entry name" value="HetReg/Transcr_Mod"/>
</dbReference>